<feature type="transmembrane region" description="Helical" evidence="7">
    <location>
        <begin position="40"/>
        <end position="64"/>
    </location>
</feature>
<dbReference type="GO" id="GO:0022857">
    <property type="term" value="F:transmembrane transporter activity"/>
    <property type="evidence" value="ECO:0007669"/>
    <property type="project" value="InterPro"/>
</dbReference>
<dbReference type="STRING" id="1817814.A2V81_00705"/>
<keyword evidence="4 7" id="KW-1133">Transmembrane helix</keyword>
<feature type="transmembrane region" description="Helical" evidence="7">
    <location>
        <begin position="97"/>
        <end position="115"/>
    </location>
</feature>
<dbReference type="Proteomes" id="UP000177614">
    <property type="component" value="Unassembled WGS sequence"/>
</dbReference>
<evidence type="ECO:0000313" key="9">
    <source>
        <dbReference type="Proteomes" id="UP000177614"/>
    </source>
</evidence>
<evidence type="ECO:0000256" key="4">
    <source>
        <dbReference type="ARBA" id="ARBA00022989"/>
    </source>
</evidence>
<proteinExistence type="inferred from homology"/>
<comment type="subcellular location">
    <subcellularLocation>
        <location evidence="1 6">Cell membrane</location>
        <topology evidence="1 6">Multi-pass membrane protein</topology>
    </subcellularLocation>
</comment>
<evidence type="ECO:0000313" key="8">
    <source>
        <dbReference type="EMBL" id="OGC82420.1"/>
    </source>
</evidence>
<dbReference type="Gene3D" id="1.10.3730.20">
    <property type="match status" value="1"/>
</dbReference>
<dbReference type="InterPro" id="IPR045324">
    <property type="entry name" value="Small_multidrug_res"/>
</dbReference>
<name>A0A1F4XLC3_9BACT</name>
<feature type="transmembrane region" description="Helical" evidence="7">
    <location>
        <begin position="71"/>
        <end position="91"/>
    </location>
</feature>
<organism evidence="8 9">
    <name type="scientific">Candidatus Abawacabacteria bacterium RBG_16_42_10</name>
    <dbReference type="NCBI Taxonomy" id="1817814"/>
    <lineage>
        <taxon>Bacteria</taxon>
        <taxon>Candidatus Abawacaibacteriota</taxon>
    </lineage>
</organism>
<evidence type="ECO:0000256" key="5">
    <source>
        <dbReference type="ARBA" id="ARBA00023136"/>
    </source>
</evidence>
<evidence type="ECO:0000256" key="3">
    <source>
        <dbReference type="ARBA" id="ARBA00022692"/>
    </source>
</evidence>
<dbReference type="Pfam" id="PF00893">
    <property type="entry name" value="Multi_Drug_Res"/>
    <property type="match status" value="1"/>
</dbReference>
<evidence type="ECO:0000256" key="7">
    <source>
        <dbReference type="SAM" id="Phobius"/>
    </source>
</evidence>
<keyword evidence="2" id="KW-1003">Cell membrane</keyword>
<comment type="similarity">
    <text evidence="6">Belongs to the drug/metabolite transporter (DMT) superfamily. Small multidrug resistance (SMR) (TC 2.A.7.1) family.</text>
</comment>
<evidence type="ECO:0000256" key="1">
    <source>
        <dbReference type="ARBA" id="ARBA00004651"/>
    </source>
</evidence>
<dbReference type="InterPro" id="IPR000390">
    <property type="entry name" value="Small_drug/metabolite_transptr"/>
</dbReference>
<gene>
    <name evidence="8" type="ORF">A2V81_00705</name>
</gene>
<evidence type="ECO:0008006" key="10">
    <source>
        <dbReference type="Google" id="ProtNLM"/>
    </source>
</evidence>
<dbReference type="InterPro" id="IPR037185">
    <property type="entry name" value="EmrE-like"/>
</dbReference>
<keyword evidence="5 7" id="KW-0472">Membrane</keyword>
<dbReference type="GO" id="GO:0005886">
    <property type="term" value="C:plasma membrane"/>
    <property type="evidence" value="ECO:0007669"/>
    <property type="project" value="UniProtKB-SubCell"/>
</dbReference>
<sequence length="116" mass="12686">MTIVLLILAIIFNATANILMKLGAGRIKTFALNVAGIKEFILNPFVVTGIISFGITLILYTYVLSKMNLSIAYPLMTATGFLIVTTFSVFYLKEVVLMPQIIGMVLVVGGLWLIAR</sequence>
<dbReference type="AlphaFoldDB" id="A0A1F4XLC3"/>
<reference evidence="8 9" key="1">
    <citation type="journal article" date="2016" name="Nat. Commun.">
        <title>Thousands of microbial genomes shed light on interconnected biogeochemical processes in an aquifer system.</title>
        <authorList>
            <person name="Anantharaman K."/>
            <person name="Brown C.T."/>
            <person name="Hug L.A."/>
            <person name="Sharon I."/>
            <person name="Castelle C.J."/>
            <person name="Probst A.J."/>
            <person name="Thomas B.C."/>
            <person name="Singh A."/>
            <person name="Wilkins M.J."/>
            <person name="Karaoz U."/>
            <person name="Brodie E.L."/>
            <person name="Williams K.H."/>
            <person name="Hubbard S.S."/>
            <person name="Banfield J.F."/>
        </authorList>
    </citation>
    <scope>NUCLEOTIDE SEQUENCE [LARGE SCALE GENOMIC DNA]</scope>
</reference>
<accession>A0A1F4XLC3</accession>
<protein>
    <recommendedName>
        <fullName evidence="10">EamA domain-containing protein</fullName>
    </recommendedName>
</protein>
<comment type="caution">
    <text evidence="8">The sequence shown here is derived from an EMBL/GenBank/DDBJ whole genome shotgun (WGS) entry which is preliminary data.</text>
</comment>
<evidence type="ECO:0000256" key="6">
    <source>
        <dbReference type="RuleBase" id="RU003942"/>
    </source>
</evidence>
<dbReference type="EMBL" id="MEWR01000007">
    <property type="protein sequence ID" value="OGC82420.1"/>
    <property type="molecule type" value="Genomic_DNA"/>
</dbReference>
<dbReference type="PANTHER" id="PTHR30561">
    <property type="entry name" value="SMR FAMILY PROTON-DEPENDENT DRUG EFFLUX TRANSPORTER SUGE"/>
    <property type="match status" value="1"/>
</dbReference>
<evidence type="ECO:0000256" key="2">
    <source>
        <dbReference type="ARBA" id="ARBA00022475"/>
    </source>
</evidence>
<keyword evidence="3 6" id="KW-0812">Transmembrane</keyword>
<dbReference type="PANTHER" id="PTHR30561:SF9">
    <property type="entry name" value="4-AMINO-4-DEOXY-L-ARABINOSE-PHOSPHOUNDECAPRENOL FLIPPASE SUBUNIT ARNF-RELATED"/>
    <property type="match status" value="1"/>
</dbReference>
<dbReference type="SUPFAM" id="SSF103481">
    <property type="entry name" value="Multidrug resistance efflux transporter EmrE"/>
    <property type="match status" value="1"/>
</dbReference>